<accession>A0A0G0ALP4</accession>
<evidence type="ECO:0000313" key="2">
    <source>
        <dbReference type="Proteomes" id="UP000034045"/>
    </source>
</evidence>
<dbReference type="InterPro" id="IPR035069">
    <property type="entry name" value="TTHA1013/TTHA0281-like"/>
</dbReference>
<dbReference type="EMBL" id="LBPD01000008">
    <property type="protein sequence ID" value="KKP52191.1"/>
    <property type="molecule type" value="Genomic_DNA"/>
</dbReference>
<reference evidence="1 2" key="1">
    <citation type="journal article" date="2015" name="Nature">
        <title>rRNA introns, odd ribosomes, and small enigmatic genomes across a large radiation of phyla.</title>
        <authorList>
            <person name="Brown C.T."/>
            <person name="Hug L.A."/>
            <person name="Thomas B.C."/>
            <person name="Sharon I."/>
            <person name="Castelle C.J."/>
            <person name="Singh A."/>
            <person name="Wilkins M.J."/>
            <person name="Williams K.H."/>
            <person name="Banfield J.F."/>
        </authorList>
    </citation>
    <scope>NUCLEOTIDE SEQUENCE [LARGE SCALE GENOMIC DNA]</scope>
</reference>
<organism evidence="1 2">
    <name type="scientific">Candidatus Roizmanbacteria bacterium GW2011_GWA2_33_33</name>
    <dbReference type="NCBI Taxonomy" id="1618476"/>
    <lineage>
        <taxon>Bacteria</taxon>
        <taxon>Candidatus Roizmaniibacteriota</taxon>
    </lineage>
</organism>
<dbReference type="Proteomes" id="UP000034045">
    <property type="component" value="Unassembled WGS sequence"/>
</dbReference>
<evidence type="ECO:0000313" key="1">
    <source>
        <dbReference type="EMBL" id="KKP52191.1"/>
    </source>
</evidence>
<proteinExistence type="predicted"/>
<dbReference type="AlphaFoldDB" id="A0A0G0ALP4"/>
<gene>
    <name evidence="1" type="ORF">UR42_C0008G0021</name>
</gene>
<protein>
    <submittedName>
        <fullName evidence="1">Uncharacterized protein</fullName>
    </submittedName>
</protein>
<sequence>MKTTILNYRIIVEKEKQNKGFLCVAYAPSLGISDFGKTVDEATSNVKKAMQLYIETSIELKKSIPAPDSDDYFVTSKKIEVNLPSGSFAY</sequence>
<comment type="caution">
    <text evidence="1">The sequence shown here is derived from an EMBL/GenBank/DDBJ whole genome shotgun (WGS) entry which is preliminary data.</text>
</comment>
<dbReference type="SUPFAM" id="SSF143100">
    <property type="entry name" value="TTHA1013/TTHA0281-like"/>
    <property type="match status" value="1"/>
</dbReference>
<dbReference type="Gene3D" id="3.30.160.250">
    <property type="match status" value="1"/>
</dbReference>
<name>A0A0G0ALP4_9BACT</name>